<dbReference type="RefSeq" id="WP_188650279.1">
    <property type="nucleotide sequence ID" value="NZ_BMNR01000002.1"/>
</dbReference>
<organism evidence="1 2">
    <name type="scientific">Yeosuana aromativorans</name>
    <dbReference type="NCBI Taxonomy" id="288019"/>
    <lineage>
        <taxon>Bacteria</taxon>
        <taxon>Pseudomonadati</taxon>
        <taxon>Bacteroidota</taxon>
        <taxon>Flavobacteriia</taxon>
        <taxon>Flavobacteriales</taxon>
        <taxon>Flavobacteriaceae</taxon>
        <taxon>Yeosuana</taxon>
    </lineage>
</organism>
<reference evidence="1" key="1">
    <citation type="journal article" date="2014" name="Int. J. Syst. Evol. Microbiol.">
        <title>Complete genome sequence of Corynebacterium casei LMG S-19264T (=DSM 44701T), isolated from a smear-ripened cheese.</title>
        <authorList>
            <consortium name="US DOE Joint Genome Institute (JGI-PGF)"/>
            <person name="Walter F."/>
            <person name="Albersmeier A."/>
            <person name="Kalinowski J."/>
            <person name="Ruckert C."/>
        </authorList>
    </citation>
    <scope>NUCLEOTIDE SEQUENCE</scope>
    <source>
        <strain evidence="1">JCM 12862</strain>
    </source>
</reference>
<comment type="caution">
    <text evidence="1">The sequence shown here is derived from an EMBL/GenBank/DDBJ whole genome shotgun (WGS) entry which is preliminary data.</text>
</comment>
<evidence type="ECO:0000313" key="1">
    <source>
        <dbReference type="EMBL" id="GGK16005.1"/>
    </source>
</evidence>
<gene>
    <name evidence="1" type="ORF">GCM10007962_07910</name>
</gene>
<dbReference type="GO" id="GO:0003677">
    <property type="term" value="F:DNA binding"/>
    <property type="evidence" value="ECO:0007669"/>
    <property type="project" value="UniProtKB-KW"/>
</dbReference>
<name>A0A8J3FEK4_9FLAO</name>
<accession>A0A8J3FEK4</accession>
<dbReference type="PANTHER" id="PTHR34585">
    <property type="match status" value="1"/>
</dbReference>
<dbReference type="InterPro" id="IPR009061">
    <property type="entry name" value="DNA-bd_dom_put_sf"/>
</dbReference>
<keyword evidence="1" id="KW-0238">DNA-binding</keyword>
<reference evidence="1" key="2">
    <citation type="submission" date="2020-09" db="EMBL/GenBank/DDBJ databases">
        <authorList>
            <person name="Sun Q."/>
            <person name="Ohkuma M."/>
        </authorList>
    </citation>
    <scope>NUCLEOTIDE SEQUENCE</scope>
    <source>
        <strain evidence="1">JCM 12862</strain>
    </source>
</reference>
<dbReference type="Proteomes" id="UP000612329">
    <property type="component" value="Unassembled WGS sequence"/>
</dbReference>
<dbReference type="PANTHER" id="PTHR34585:SF22">
    <property type="entry name" value="HELIX-TURN-HELIX DOMAIN-CONTAINING PROTEIN"/>
    <property type="match status" value="1"/>
</dbReference>
<dbReference type="EMBL" id="BMNR01000002">
    <property type="protein sequence ID" value="GGK16005.1"/>
    <property type="molecule type" value="Genomic_DNA"/>
</dbReference>
<evidence type="ECO:0000313" key="2">
    <source>
        <dbReference type="Proteomes" id="UP000612329"/>
    </source>
</evidence>
<dbReference type="AlphaFoldDB" id="A0A8J3FEK4"/>
<protein>
    <submittedName>
        <fullName evidence="1">DNA-binding protein</fullName>
    </submittedName>
</protein>
<proteinExistence type="predicted"/>
<keyword evidence="2" id="KW-1185">Reference proteome</keyword>
<dbReference type="SUPFAM" id="SSF46955">
    <property type="entry name" value="Putative DNA-binding domain"/>
    <property type="match status" value="1"/>
</dbReference>
<sequence>MTAFAHPINDSLNKILERLEFLIKQSKLKNIQDPKYVILDNADILQLFKISSKTASNWREEGILPYSQIKGKLYYKLSDIHSIIDNHYSVKKNSSR</sequence>